<gene>
    <name evidence="1" type="ORF">CY34DRAFT_39087</name>
</gene>
<reference evidence="2" key="2">
    <citation type="submission" date="2015-01" db="EMBL/GenBank/DDBJ databases">
        <title>Evolutionary Origins and Diversification of the Mycorrhizal Mutualists.</title>
        <authorList>
            <consortium name="DOE Joint Genome Institute"/>
            <consortium name="Mycorrhizal Genomics Consortium"/>
            <person name="Kohler A."/>
            <person name="Kuo A."/>
            <person name="Nagy L.G."/>
            <person name="Floudas D."/>
            <person name="Copeland A."/>
            <person name="Barry K.W."/>
            <person name="Cichocki N."/>
            <person name="Veneault-Fourrey C."/>
            <person name="LaButti K."/>
            <person name="Lindquist E.A."/>
            <person name="Lipzen A."/>
            <person name="Lundell T."/>
            <person name="Morin E."/>
            <person name="Murat C."/>
            <person name="Riley R."/>
            <person name="Ohm R."/>
            <person name="Sun H."/>
            <person name="Tunlid A."/>
            <person name="Henrissat B."/>
            <person name="Grigoriev I.V."/>
            <person name="Hibbett D.S."/>
            <person name="Martin F."/>
        </authorList>
    </citation>
    <scope>NUCLEOTIDE SEQUENCE [LARGE SCALE GENOMIC DNA]</scope>
    <source>
        <strain evidence="2">UH-Slu-Lm8-n1</strain>
    </source>
</reference>
<accession>A0A0D0ALT5</accession>
<reference evidence="1 2" key="1">
    <citation type="submission" date="2014-04" db="EMBL/GenBank/DDBJ databases">
        <authorList>
            <consortium name="DOE Joint Genome Institute"/>
            <person name="Kuo A."/>
            <person name="Ruytinx J."/>
            <person name="Rineau F."/>
            <person name="Colpaert J."/>
            <person name="Kohler A."/>
            <person name="Nagy L.G."/>
            <person name="Floudas D."/>
            <person name="Copeland A."/>
            <person name="Barry K.W."/>
            <person name="Cichocki N."/>
            <person name="Veneault-Fourrey C."/>
            <person name="LaButti K."/>
            <person name="Lindquist E.A."/>
            <person name="Lipzen A."/>
            <person name="Lundell T."/>
            <person name="Morin E."/>
            <person name="Murat C."/>
            <person name="Sun H."/>
            <person name="Tunlid A."/>
            <person name="Henrissat B."/>
            <person name="Grigoriev I.V."/>
            <person name="Hibbett D.S."/>
            <person name="Martin F."/>
            <person name="Nordberg H.P."/>
            <person name="Cantor M.N."/>
            <person name="Hua S.X."/>
        </authorList>
    </citation>
    <scope>NUCLEOTIDE SEQUENCE [LARGE SCALE GENOMIC DNA]</scope>
    <source>
        <strain evidence="1 2">UH-Slu-Lm8-n1</strain>
    </source>
</reference>
<dbReference type="OrthoDB" id="3359487at2759"/>
<dbReference type="Proteomes" id="UP000054485">
    <property type="component" value="Unassembled WGS sequence"/>
</dbReference>
<evidence type="ECO:0000313" key="1">
    <source>
        <dbReference type="EMBL" id="KIK32878.1"/>
    </source>
</evidence>
<evidence type="ECO:0008006" key="3">
    <source>
        <dbReference type="Google" id="ProtNLM"/>
    </source>
</evidence>
<proteinExistence type="predicted"/>
<dbReference type="InterPro" id="IPR012337">
    <property type="entry name" value="RNaseH-like_sf"/>
</dbReference>
<dbReference type="SUPFAM" id="SSF53098">
    <property type="entry name" value="Ribonuclease H-like"/>
    <property type="match status" value="1"/>
</dbReference>
<protein>
    <recommendedName>
        <fullName evidence="3">hAT-like transposase RNase-H fold domain-containing protein</fullName>
    </recommendedName>
</protein>
<dbReference type="AlphaFoldDB" id="A0A0D0ALT5"/>
<dbReference type="HOGENOM" id="CLU_167272_0_0_1"/>
<feature type="non-terminal residue" evidence="1">
    <location>
        <position position="106"/>
    </location>
</feature>
<evidence type="ECO:0000313" key="2">
    <source>
        <dbReference type="Proteomes" id="UP000054485"/>
    </source>
</evidence>
<name>A0A0D0ALT5_9AGAM</name>
<organism evidence="1 2">
    <name type="scientific">Suillus luteus UH-Slu-Lm8-n1</name>
    <dbReference type="NCBI Taxonomy" id="930992"/>
    <lineage>
        <taxon>Eukaryota</taxon>
        <taxon>Fungi</taxon>
        <taxon>Dikarya</taxon>
        <taxon>Basidiomycota</taxon>
        <taxon>Agaricomycotina</taxon>
        <taxon>Agaricomycetes</taxon>
        <taxon>Agaricomycetidae</taxon>
        <taxon>Boletales</taxon>
        <taxon>Suillineae</taxon>
        <taxon>Suillaceae</taxon>
        <taxon>Suillus</taxon>
    </lineage>
</organism>
<keyword evidence="2" id="KW-1185">Reference proteome</keyword>
<dbReference type="InParanoid" id="A0A0D0ALT5"/>
<dbReference type="EMBL" id="KN836087">
    <property type="protein sequence ID" value="KIK32878.1"/>
    <property type="molecule type" value="Genomic_DNA"/>
</dbReference>
<sequence>MHDSRIMQDSATPNLATVIPAMDLIDEKLTSYSRNKKYSPAIRAAVRLAKETLNRYYELTDRSEVYHIAMVLHPHHKLAYFKTARWEDDWINTAETLVRDKFAHAY</sequence>